<gene>
    <name evidence="1" type="ORF">K488DRAFT_54054</name>
</gene>
<comment type="caution">
    <text evidence="1">The sequence shown here is derived from an EMBL/GenBank/DDBJ whole genome shotgun (WGS) entry which is preliminary data.</text>
</comment>
<name>A0ACB8QFS1_9AGAM</name>
<sequence length="240" mass="26407">MQPLKFLTVAAPQRHTATVIFVHGLGDTGYGWEPVAEMFKSELPHVKWILPHAPVQPVTGNGGMRMPSWFDIADFTFDPARKPVEDEKGMLETVDALNKLITAEVDAGIPADHIVLGGFSQGGAMTLLTGLTTERRLAGLAVLSGWTPITSKLKMMVNRHATSLSIFWGHGEADPLVRFVFARRSLEFLKTELRMAPASDSPDELKGIDFHSYTGVGHSTSPHELDDLKNWLKRVIPMAL</sequence>
<protein>
    <submittedName>
        <fullName evidence="1">Phospholipase/carboxylesterase</fullName>
    </submittedName>
</protein>
<dbReference type="EMBL" id="MU273617">
    <property type="protein sequence ID" value="KAI0030522.1"/>
    <property type="molecule type" value="Genomic_DNA"/>
</dbReference>
<reference evidence="1" key="2">
    <citation type="journal article" date="2022" name="New Phytol.">
        <title>Evolutionary transition to the ectomycorrhizal habit in the genomes of a hyperdiverse lineage of mushroom-forming fungi.</title>
        <authorList>
            <person name="Looney B."/>
            <person name="Miyauchi S."/>
            <person name="Morin E."/>
            <person name="Drula E."/>
            <person name="Courty P.E."/>
            <person name="Kohler A."/>
            <person name="Kuo A."/>
            <person name="LaButti K."/>
            <person name="Pangilinan J."/>
            <person name="Lipzen A."/>
            <person name="Riley R."/>
            <person name="Andreopoulos W."/>
            <person name="He G."/>
            <person name="Johnson J."/>
            <person name="Nolan M."/>
            <person name="Tritt A."/>
            <person name="Barry K.W."/>
            <person name="Grigoriev I.V."/>
            <person name="Nagy L.G."/>
            <person name="Hibbett D."/>
            <person name="Henrissat B."/>
            <person name="Matheny P.B."/>
            <person name="Labbe J."/>
            <person name="Martin F.M."/>
        </authorList>
    </citation>
    <scope>NUCLEOTIDE SEQUENCE</scope>
    <source>
        <strain evidence="1">EC-137</strain>
    </source>
</reference>
<accession>A0ACB8QFS1</accession>
<organism evidence="1 2">
    <name type="scientific">Vararia minispora EC-137</name>
    <dbReference type="NCBI Taxonomy" id="1314806"/>
    <lineage>
        <taxon>Eukaryota</taxon>
        <taxon>Fungi</taxon>
        <taxon>Dikarya</taxon>
        <taxon>Basidiomycota</taxon>
        <taxon>Agaricomycotina</taxon>
        <taxon>Agaricomycetes</taxon>
        <taxon>Russulales</taxon>
        <taxon>Lachnocladiaceae</taxon>
        <taxon>Vararia</taxon>
    </lineage>
</organism>
<proteinExistence type="predicted"/>
<dbReference type="Proteomes" id="UP000814128">
    <property type="component" value="Unassembled WGS sequence"/>
</dbReference>
<evidence type="ECO:0000313" key="2">
    <source>
        <dbReference type="Proteomes" id="UP000814128"/>
    </source>
</evidence>
<evidence type="ECO:0000313" key="1">
    <source>
        <dbReference type="EMBL" id="KAI0030522.1"/>
    </source>
</evidence>
<keyword evidence="2" id="KW-1185">Reference proteome</keyword>
<reference evidence="1" key="1">
    <citation type="submission" date="2021-02" db="EMBL/GenBank/DDBJ databases">
        <authorList>
            <consortium name="DOE Joint Genome Institute"/>
            <person name="Ahrendt S."/>
            <person name="Looney B.P."/>
            <person name="Miyauchi S."/>
            <person name="Morin E."/>
            <person name="Drula E."/>
            <person name="Courty P.E."/>
            <person name="Chicoki N."/>
            <person name="Fauchery L."/>
            <person name="Kohler A."/>
            <person name="Kuo A."/>
            <person name="Labutti K."/>
            <person name="Pangilinan J."/>
            <person name="Lipzen A."/>
            <person name="Riley R."/>
            <person name="Andreopoulos W."/>
            <person name="He G."/>
            <person name="Johnson J."/>
            <person name="Barry K.W."/>
            <person name="Grigoriev I.V."/>
            <person name="Nagy L."/>
            <person name="Hibbett D."/>
            <person name="Henrissat B."/>
            <person name="Matheny P.B."/>
            <person name="Labbe J."/>
            <person name="Martin F."/>
        </authorList>
    </citation>
    <scope>NUCLEOTIDE SEQUENCE</scope>
    <source>
        <strain evidence="1">EC-137</strain>
    </source>
</reference>